<proteinExistence type="predicted"/>
<sequence>MKEANFNKKEYDDAFQTVSKNGGINELAITDRGQLFCVNSEGDFQLMTLSELKSNSDYNPLTNSELLYYRAQLPQLANNNEFLKVVKNGIGMESVTKMIQDSIGNLGTTSESNEGFARS</sequence>
<reference evidence="1" key="1">
    <citation type="journal article" date="2021" name="Proc. Natl. Acad. Sci. U.S.A.">
        <title>A Catalog of Tens of Thousands of Viruses from Human Metagenomes Reveals Hidden Associations with Chronic Diseases.</title>
        <authorList>
            <person name="Tisza M.J."/>
            <person name="Buck C.B."/>
        </authorList>
    </citation>
    <scope>NUCLEOTIDE SEQUENCE</scope>
    <source>
        <strain evidence="1">Ct8Lf7</strain>
    </source>
</reference>
<protein>
    <submittedName>
        <fullName evidence="1">Uncharacterized protein</fullName>
    </submittedName>
</protein>
<name>A0A8S5S110_9CAUD</name>
<dbReference type="EMBL" id="BK032511">
    <property type="protein sequence ID" value="DAF44617.1"/>
    <property type="molecule type" value="Genomic_DNA"/>
</dbReference>
<evidence type="ECO:0000313" key="1">
    <source>
        <dbReference type="EMBL" id="DAF44617.1"/>
    </source>
</evidence>
<organism evidence="1">
    <name type="scientific">Podoviridae sp. ct8Lf7</name>
    <dbReference type="NCBI Taxonomy" id="2827723"/>
    <lineage>
        <taxon>Viruses</taxon>
        <taxon>Duplodnaviria</taxon>
        <taxon>Heunggongvirae</taxon>
        <taxon>Uroviricota</taxon>
        <taxon>Caudoviricetes</taxon>
    </lineage>
</organism>
<accession>A0A8S5S110</accession>